<dbReference type="Gene3D" id="3.40.50.150">
    <property type="entry name" value="Vaccinia Virus protein VP39"/>
    <property type="match status" value="1"/>
</dbReference>
<dbReference type="SUPFAM" id="SSF53335">
    <property type="entry name" value="S-adenosyl-L-methionine-dependent methyltransferases"/>
    <property type="match status" value="1"/>
</dbReference>
<dbReference type="PANTHER" id="PTHR10259:SF11">
    <property type="entry name" value="THIOPURINE S-METHYLTRANSFERASE"/>
    <property type="match status" value="1"/>
</dbReference>
<dbReference type="PANTHER" id="PTHR10259">
    <property type="entry name" value="THIOPURINE S-METHYLTRANSFERASE"/>
    <property type="match status" value="1"/>
</dbReference>
<dbReference type="PROSITE" id="PS51585">
    <property type="entry name" value="SAM_MT_TPMT"/>
    <property type="match status" value="1"/>
</dbReference>
<dbReference type="EMBL" id="LXQC01000151">
    <property type="protein sequence ID" value="TFE67624.1"/>
    <property type="molecule type" value="Genomic_DNA"/>
</dbReference>
<evidence type="ECO:0000313" key="5">
    <source>
        <dbReference type="Proteomes" id="UP000297713"/>
    </source>
</evidence>
<dbReference type="InterPro" id="IPR008854">
    <property type="entry name" value="TPMT"/>
</dbReference>
<evidence type="ECO:0000313" key="4">
    <source>
        <dbReference type="EMBL" id="TFE67624.1"/>
    </source>
</evidence>
<dbReference type="GO" id="GO:0032259">
    <property type="term" value="P:methylation"/>
    <property type="evidence" value="ECO:0007669"/>
    <property type="project" value="UniProtKB-KW"/>
</dbReference>
<evidence type="ECO:0000256" key="1">
    <source>
        <dbReference type="ARBA" id="ARBA00022603"/>
    </source>
</evidence>
<accession>A0A4Y8PA11</accession>
<sequence>MDTEPQSLSLDNPLYWELKYQAGQTGWDKGAPSPALVEALQILPNPQRVLVPGCGAGHDVRYLASLKIEAVGIDFAPSAIEKAKKLSQYPLENYVLADIFSLPKEFYSSFDWVWEHTCFCAIPPEKRTDYVLSMKNALKEKGFFLGIFFLDTGEPGEPPPYCFDLSEIDHHFDPYFQLEAEWLPFSCYEGREGEEIVRLYQKRSP</sequence>
<protein>
    <submittedName>
        <fullName evidence="4">SAM-dependent methyltransferase</fullName>
    </submittedName>
</protein>
<comment type="caution">
    <text evidence="4">The sequence shown here is derived from an EMBL/GenBank/DDBJ whole genome shotgun (WGS) entry which is preliminary data.</text>
</comment>
<gene>
    <name evidence="4" type="ORF">A7Q10_09320</name>
</gene>
<name>A0A4Y8PA11_9BACT</name>
<keyword evidence="3" id="KW-0949">S-adenosyl-L-methionine</keyword>
<keyword evidence="5" id="KW-1185">Reference proteome</keyword>
<dbReference type="Proteomes" id="UP000297713">
    <property type="component" value="Unassembled WGS sequence"/>
</dbReference>
<keyword evidence="2 4" id="KW-0808">Transferase</keyword>
<evidence type="ECO:0000256" key="3">
    <source>
        <dbReference type="ARBA" id="ARBA00022691"/>
    </source>
</evidence>
<dbReference type="RefSeq" id="WP_134440426.1">
    <property type="nucleotide sequence ID" value="NZ_LXQC01000151.1"/>
</dbReference>
<dbReference type="InterPro" id="IPR029063">
    <property type="entry name" value="SAM-dependent_MTases_sf"/>
</dbReference>
<organism evidence="4 5">
    <name type="scientific">Methylacidiphilum caldifontis</name>
    <dbReference type="NCBI Taxonomy" id="2795386"/>
    <lineage>
        <taxon>Bacteria</taxon>
        <taxon>Pseudomonadati</taxon>
        <taxon>Verrucomicrobiota</taxon>
        <taxon>Methylacidiphilae</taxon>
        <taxon>Methylacidiphilales</taxon>
        <taxon>Methylacidiphilaceae</taxon>
        <taxon>Methylacidiphilum (ex Ratnadevi et al. 2023)</taxon>
    </lineage>
</organism>
<proteinExistence type="predicted"/>
<dbReference type="OrthoDB" id="189743at2"/>
<dbReference type="AlphaFoldDB" id="A0A4Y8PA11"/>
<evidence type="ECO:0000256" key="2">
    <source>
        <dbReference type="ARBA" id="ARBA00022679"/>
    </source>
</evidence>
<keyword evidence="1 4" id="KW-0489">Methyltransferase</keyword>
<dbReference type="GO" id="GO:0008119">
    <property type="term" value="F:thiopurine S-methyltransferase activity"/>
    <property type="evidence" value="ECO:0007669"/>
    <property type="project" value="TreeGrafter"/>
</dbReference>
<dbReference type="CDD" id="cd02440">
    <property type="entry name" value="AdoMet_MTases"/>
    <property type="match status" value="1"/>
</dbReference>
<reference evidence="4 5" key="1">
    <citation type="submission" date="2016-05" db="EMBL/GenBank/DDBJ databases">
        <title>Diversity and Homogeneity among Thermoacidophilic Verrucomicrobia Methanotrophs Linked with Geographical Origin.</title>
        <authorList>
            <person name="Erikstad H.-A."/>
            <person name="Smestad N.B."/>
            <person name="Ceballos R.M."/>
            <person name="Birkeland N.-K."/>
        </authorList>
    </citation>
    <scope>NUCLEOTIDE SEQUENCE [LARGE SCALE GENOMIC DNA]</scope>
    <source>
        <strain evidence="4 5">Phi</strain>
    </source>
</reference>
<dbReference type="Pfam" id="PF05724">
    <property type="entry name" value="TPMT"/>
    <property type="match status" value="1"/>
</dbReference>